<keyword evidence="3" id="KW-1185">Reference proteome</keyword>
<dbReference type="RefSeq" id="WP_344463182.1">
    <property type="nucleotide sequence ID" value="NZ_BAAANT010000009.1"/>
</dbReference>
<dbReference type="Proteomes" id="UP001422759">
    <property type="component" value="Unassembled WGS sequence"/>
</dbReference>
<organism evidence="2 3">
    <name type="scientific">Kitasatospora kazusensis</name>
    <dbReference type="NCBI Taxonomy" id="407974"/>
    <lineage>
        <taxon>Bacteria</taxon>
        <taxon>Bacillati</taxon>
        <taxon>Actinomycetota</taxon>
        <taxon>Actinomycetes</taxon>
        <taxon>Kitasatosporales</taxon>
        <taxon>Streptomycetaceae</taxon>
        <taxon>Kitasatospora</taxon>
    </lineage>
</organism>
<evidence type="ECO:0000256" key="1">
    <source>
        <dbReference type="SAM" id="SignalP"/>
    </source>
</evidence>
<gene>
    <name evidence="2" type="ORF">GCM10009760_20760</name>
</gene>
<sequence length="70" mass="6910">MKKITALAALAMAGLALAASPAHADSGPSPQVAETEAALQTLAGLPLIAPYAADVRGSMQQFDSQAGTSS</sequence>
<comment type="caution">
    <text evidence="2">The sequence shown here is derived from an EMBL/GenBank/DDBJ whole genome shotgun (WGS) entry which is preliminary data.</text>
</comment>
<feature type="chain" id="PRO_5047202863" evidence="1">
    <location>
        <begin position="25"/>
        <end position="70"/>
    </location>
</feature>
<feature type="signal peptide" evidence="1">
    <location>
        <begin position="1"/>
        <end position="24"/>
    </location>
</feature>
<evidence type="ECO:0000313" key="3">
    <source>
        <dbReference type="Proteomes" id="UP001422759"/>
    </source>
</evidence>
<evidence type="ECO:0000313" key="2">
    <source>
        <dbReference type="EMBL" id="GAA2139021.1"/>
    </source>
</evidence>
<proteinExistence type="predicted"/>
<accession>A0ABP5KXX5</accession>
<keyword evidence="1" id="KW-0732">Signal</keyword>
<name>A0ABP5KXX5_9ACTN</name>
<reference evidence="3" key="1">
    <citation type="journal article" date="2019" name="Int. J. Syst. Evol. Microbiol.">
        <title>The Global Catalogue of Microorganisms (GCM) 10K type strain sequencing project: providing services to taxonomists for standard genome sequencing and annotation.</title>
        <authorList>
            <consortium name="The Broad Institute Genomics Platform"/>
            <consortium name="The Broad Institute Genome Sequencing Center for Infectious Disease"/>
            <person name="Wu L."/>
            <person name="Ma J."/>
        </authorList>
    </citation>
    <scope>NUCLEOTIDE SEQUENCE [LARGE SCALE GENOMIC DNA]</scope>
    <source>
        <strain evidence="3">JCM 14560</strain>
    </source>
</reference>
<protein>
    <submittedName>
        <fullName evidence="2">Uncharacterized protein</fullName>
    </submittedName>
</protein>
<dbReference type="EMBL" id="BAAANT010000009">
    <property type="protein sequence ID" value="GAA2139021.1"/>
    <property type="molecule type" value="Genomic_DNA"/>
</dbReference>